<keyword evidence="2" id="KW-0808">Transferase</keyword>
<dbReference type="GO" id="GO:0016747">
    <property type="term" value="F:acyltransferase activity, transferring groups other than amino-acyl groups"/>
    <property type="evidence" value="ECO:0007669"/>
    <property type="project" value="InterPro"/>
</dbReference>
<dbReference type="SUPFAM" id="SSF55729">
    <property type="entry name" value="Acyl-CoA N-acyltransferases (Nat)"/>
    <property type="match status" value="1"/>
</dbReference>
<keyword evidence="3" id="KW-1185">Reference proteome</keyword>
<sequence length="183" mass="21627">MLKKRDVTEAPILYDLMKHPDVFPYVRHKAYSTDEFYFLTKKTIEAEEQGELISRTIVDEQYNPIGTINLFDIENNAGYLATWIGKDYHGKGYNKLAKDAFFHELFYEINLDAIFIKIRKSNIRSLKAILKIPYVAYGNDRFQEAYEKINIDSQEDPIYDLYVITKDNYFAYQETCKENEQVI</sequence>
<evidence type="ECO:0000313" key="2">
    <source>
        <dbReference type="EMBL" id="MBB6513524.1"/>
    </source>
</evidence>
<reference evidence="2 3" key="1">
    <citation type="submission" date="2020-08" db="EMBL/GenBank/DDBJ databases">
        <title>Genomic Encyclopedia of Type Strains, Phase IV (KMG-IV): sequencing the most valuable type-strain genomes for metagenomic binning, comparative biology and taxonomic classification.</title>
        <authorList>
            <person name="Goeker M."/>
        </authorList>
    </citation>
    <scope>NUCLEOTIDE SEQUENCE [LARGE SCALE GENOMIC DNA]</scope>
    <source>
        <strain evidence="2 3">DSM 11805</strain>
    </source>
</reference>
<evidence type="ECO:0000259" key="1">
    <source>
        <dbReference type="Pfam" id="PF13302"/>
    </source>
</evidence>
<dbReference type="AlphaFoldDB" id="A0A841RRG0"/>
<dbReference type="InterPro" id="IPR016181">
    <property type="entry name" value="Acyl_CoA_acyltransferase"/>
</dbReference>
<dbReference type="InterPro" id="IPR000182">
    <property type="entry name" value="GNAT_dom"/>
</dbReference>
<gene>
    <name evidence="2" type="ORF">GGQ92_002336</name>
</gene>
<protein>
    <submittedName>
        <fullName evidence="2">RimJ/RimL family protein N-acetyltransferase</fullName>
    </submittedName>
</protein>
<dbReference type="Proteomes" id="UP000572212">
    <property type="component" value="Unassembled WGS sequence"/>
</dbReference>
<accession>A0A841RRG0</accession>
<dbReference type="Gene3D" id="3.40.630.30">
    <property type="match status" value="1"/>
</dbReference>
<dbReference type="EMBL" id="JACHON010000013">
    <property type="protein sequence ID" value="MBB6513524.1"/>
    <property type="molecule type" value="Genomic_DNA"/>
</dbReference>
<dbReference type="RefSeq" id="WP_184248864.1">
    <property type="nucleotide sequence ID" value="NZ_BAAACU010000005.1"/>
</dbReference>
<organism evidence="2 3">
    <name type="scientific">Gracilibacillus halotolerans</name>
    <dbReference type="NCBI Taxonomy" id="74386"/>
    <lineage>
        <taxon>Bacteria</taxon>
        <taxon>Bacillati</taxon>
        <taxon>Bacillota</taxon>
        <taxon>Bacilli</taxon>
        <taxon>Bacillales</taxon>
        <taxon>Bacillaceae</taxon>
        <taxon>Gracilibacillus</taxon>
    </lineage>
</organism>
<dbReference type="Pfam" id="PF13302">
    <property type="entry name" value="Acetyltransf_3"/>
    <property type="match status" value="1"/>
</dbReference>
<evidence type="ECO:0000313" key="3">
    <source>
        <dbReference type="Proteomes" id="UP000572212"/>
    </source>
</evidence>
<feature type="domain" description="N-acetyltransferase" evidence="1">
    <location>
        <begin position="10"/>
        <end position="132"/>
    </location>
</feature>
<dbReference type="PANTHER" id="PTHR43792:SF1">
    <property type="entry name" value="N-ACETYLTRANSFERASE DOMAIN-CONTAINING PROTEIN"/>
    <property type="match status" value="1"/>
</dbReference>
<dbReference type="InterPro" id="IPR051531">
    <property type="entry name" value="N-acetyltransferase"/>
</dbReference>
<comment type="caution">
    <text evidence="2">The sequence shown here is derived from an EMBL/GenBank/DDBJ whole genome shotgun (WGS) entry which is preliminary data.</text>
</comment>
<proteinExistence type="predicted"/>
<dbReference type="PANTHER" id="PTHR43792">
    <property type="entry name" value="GNAT FAMILY, PUTATIVE (AFU_ORTHOLOGUE AFUA_3G00765)-RELATED-RELATED"/>
    <property type="match status" value="1"/>
</dbReference>
<name>A0A841RRG0_9BACI</name>